<dbReference type="Pfam" id="PF00550">
    <property type="entry name" value="PP-binding"/>
    <property type="match status" value="1"/>
</dbReference>
<dbReference type="EMBL" id="JAECZA010000236">
    <property type="protein sequence ID" value="MBH8576704.1"/>
    <property type="molecule type" value="Genomic_DNA"/>
</dbReference>
<protein>
    <recommendedName>
        <fullName evidence="3">Carrier domain-containing protein</fullName>
    </recommendedName>
</protein>
<accession>A0A8J7I6Q0</accession>
<comment type="caution">
    <text evidence="4">The sequence shown here is derived from an EMBL/GenBank/DDBJ whole genome shotgun (WGS) entry which is preliminary data.</text>
</comment>
<dbReference type="PROSITE" id="PS50075">
    <property type="entry name" value="CARRIER"/>
    <property type="match status" value="1"/>
</dbReference>
<dbReference type="AlphaFoldDB" id="A0A8J7I6Q0"/>
<evidence type="ECO:0000313" key="5">
    <source>
        <dbReference type="Proteomes" id="UP000662314"/>
    </source>
</evidence>
<organism evidence="4 5">
    <name type="scientific">Dendronalium phyllosphericum CENA369</name>
    <dbReference type="NCBI Taxonomy" id="1725256"/>
    <lineage>
        <taxon>Bacteria</taxon>
        <taxon>Bacillati</taxon>
        <taxon>Cyanobacteriota</taxon>
        <taxon>Cyanophyceae</taxon>
        <taxon>Nostocales</taxon>
        <taxon>Nostocaceae</taxon>
        <taxon>Dendronalium</taxon>
        <taxon>Dendronalium phyllosphericum</taxon>
    </lineage>
</organism>
<sequence length="75" mass="8720">MAAGDRFFNLGGHSLLATQLITRIRDKFKVEFPLGKIFEFPTLSELANYLDTWIWVNSTDERMQPLNSDEEEIEL</sequence>
<dbReference type="InterPro" id="IPR009081">
    <property type="entry name" value="PP-bd_ACP"/>
</dbReference>
<proteinExistence type="predicted"/>
<keyword evidence="1" id="KW-0596">Phosphopantetheine</keyword>
<keyword evidence="5" id="KW-1185">Reference proteome</keyword>
<dbReference type="SUPFAM" id="SSF47336">
    <property type="entry name" value="ACP-like"/>
    <property type="match status" value="1"/>
</dbReference>
<evidence type="ECO:0000256" key="2">
    <source>
        <dbReference type="ARBA" id="ARBA00022553"/>
    </source>
</evidence>
<feature type="domain" description="Carrier" evidence="3">
    <location>
        <begin position="1"/>
        <end position="54"/>
    </location>
</feature>
<dbReference type="Gene3D" id="1.10.1200.10">
    <property type="entry name" value="ACP-like"/>
    <property type="match status" value="1"/>
</dbReference>
<evidence type="ECO:0000256" key="1">
    <source>
        <dbReference type="ARBA" id="ARBA00022450"/>
    </source>
</evidence>
<evidence type="ECO:0000259" key="3">
    <source>
        <dbReference type="PROSITE" id="PS50075"/>
    </source>
</evidence>
<name>A0A8J7I6Q0_9NOST</name>
<dbReference type="PANTHER" id="PTHR44845:SF6">
    <property type="entry name" value="BETA-ALANINE-ACTIVATING ENZYME"/>
    <property type="match status" value="1"/>
</dbReference>
<dbReference type="Proteomes" id="UP000662314">
    <property type="component" value="Unassembled WGS sequence"/>
</dbReference>
<gene>
    <name evidence="4" type="ORF">I8752_27685</name>
</gene>
<evidence type="ECO:0000313" key="4">
    <source>
        <dbReference type="EMBL" id="MBH8576704.1"/>
    </source>
</evidence>
<dbReference type="PANTHER" id="PTHR44845">
    <property type="entry name" value="CARRIER DOMAIN-CONTAINING PROTEIN"/>
    <property type="match status" value="1"/>
</dbReference>
<keyword evidence="2" id="KW-0597">Phosphoprotein</keyword>
<reference evidence="4 5" key="1">
    <citation type="journal article" date="2021" name="Int. J. Syst. Evol. Microbiol.">
        <title>Amazonocrinis nigriterrae gen. nov., sp. nov., Atlanticothrix silvestris gen. nov., sp. nov. and Dendronalium phyllosphericum gen. nov., sp. nov., nostocacean cyanobacteria from Brazilian environments.</title>
        <authorList>
            <person name="Alvarenga D.O."/>
            <person name="Andreote A.P.D."/>
            <person name="Branco L.H.Z."/>
            <person name="Delbaje E."/>
            <person name="Cruz R.B."/>
            <person name="Varani A.M."/>
            <person name="Fiore M.F."/>
        </authorList>
    </citation>
    <scope>NUCLEOTIDE SEQUENCE [LARGE SCALE GENOMIC DNA]</scope>
    <source>
        <strain evidence="4 5">CENA369</strain>
    </source>
</reference>
<dbReference type="InterPro" id="IPR036736">
    <property type="entry name" value="ACP-like_sf"/>
</dbReference>